<feature type="coiled-coil region" evidence="1">
    <location>
        <begin position="41"/>
        <end position="68"/>
    </location>
</feature>
<dbReference type="Proteomes" id="UP000039865">
    <property type="component" value="Unassembled WGS sequence"/>
</dbReference>
<keyword evidence="4" id="KW-1185">Reference proteome</keyword>
<evidence type="ECO:0000313" key="3">
    <source>
        <dbReference type="EMBL" id="CDW71730.1"/>
    </source>
</evidence>
<dbReference type="InParanoid" id="A0A077ZQS1"/>
<protein>
    <submittedName>
        <fullName evidence="3">Uncharacterized protein</fullName>
    </submittedName>
</protein>
<feature type="compositionally biased region" description="Polar residues" evidence="2">
    <location>
        <begin position="154"/>
        <end position="182"/>
    </location>
</feature>
<feature type="region of interest" description="Disordered" evidence="2">
    <location>
        <begin position="152"/>
        <end position="213"/>
    </location>
</feature>
<evidence type="ECO:0000256" key="2">
    <source>
        <dbReference type="SAM" id="MobiDB-lite"/>
    </source>
</evidence>
<evidence type="ECO:0000256" key="1">
    <source>
        <dbReference type="SAM" id="Coils"/>
    </source>
</evidence>
<name>A0A077ZQS1_STYLE</name>
<keyword evidence="1" id="KW-0175">Coiled coil</keyword>
<feature type="compositionally biased region" description="Basic residues" evidence="2">
    <location>
        <begin position="197"/>
        <end position="208"/>
    </location>
</feature>
<dbReference type="EMBL" id="CCKQ01000634">
    <property type="protein sequence ID" value="CDW71730.1"/>
    <property type="molecule type" value="Genomic_DNA"/>
</dbReference>
<reference evidence="3 4" key="1">
    <citation type="submission" date="2014-06" db="EMBL/GenBank/DDBJ databases">
        <authorList>
            <person name="Swart Estienne"/>
        </authorList>
    </citation>
    <scope>NUCLEOTIDE SEQUENCE [LARGE SCALE GENOMIC DNA]</scope>
    <source>
        <strain evidence="3 4">130c</strain>
    </source>
</reference>
<accession>A0A077ZQS1</accession>
<organism evidence="3 4">
    <name type="scientific">Stylonychia lemnae</name>
    <name type="common">Ciliate</name>
    <dbReference type="NCBI Taxonomy" id="5949"/>
    <lineage>
        <taxon>Eukaryota</taxon>
        <taxon>Sar</taxon>
        <taxon>Alveolata</taxon>
        <taxon>Ciliophora</taxon>
        <taxon>Intramacronucleata</taxon>
        <taxon>Spirotrichea</taxon>
        <taxon>Stichotrichia</taxon>
        <taxon>Sporadotrichida</taxon>
        <taxon>Oxytrichidae</taxon>
        <taxon>Stylonychinae</taxon>
        <taxon>Stylonychia</taxon>
    </lineage>
</organism>
<evidence type="ECO:0000313" key="4">
    <source>
        <dbReference type="Proteomes" id="UP000039865"/>
    </source>
</evidence>
<proteinExistence type="predicted"/>
<dbReference type="AlphaFoldDB" id="A0A077ZQS1"/>
<sequence length="835" mass="96315">MNTLKNESTQLIQMKEKEFQKTQKRYERSLGDIKSCYEKSSKQVNENLNELELMAQEMKQSRAKLSLKREIYMRTVEQEISNNQDDLITQSGRINLKNLNTDNANSYNQRTQSIDQLEQTSKYSIIYTNRNQGQDQNMQSIDNEVKASARGGYSQVNNSFLEKTTPRSSRPSFIEPKQSNKPQAMIKNYASVPKNNSKSKSKHQKHKEKSFDVMNSIDLSNIVKKESEQSTNLKKNFGESNKKVDESVYAPAFILGERDPEWDSFLDDTKVHLFRQVYALQNKVDPSILKSPKRIDQCSTPKNRKQNEKSKNNNYQANSLSKSTKKQGSLQKTSDERENNKQTYKIYSNFQSNHKTHQNRLRDSSNKKYKFTDVKLQEMLDVSNAFTTHSPLPSLPTDEKQYPNKQSCQKEFMDVQLEDLMNVKSLSISLRTATDAGAFLNEDNNNSFLRSDNKKSNFKFNSNIQKTHQINQTSMYYQEDDSMIQDKDNQQQYTIEKKDRNYIRNINKEVFNIIDEHNNNGELTGNILEESDSSYSKTGQINFQGTQQTLESQFSREHLRSDSANEYEEYKMSSIHEDDKINSISKNKNSDLPDSFKSTAVMAALGENKQCLDNISFSCNQSQIPTPAFNYRQKSSQNEYLDQSERSLSNNDLIPRRKGNYLLQNHLKLIEKVTEKQEFSNQNFITNNNYNDATDLSSNFNTLNTQSSQKELLSNNSQSFISQKQIQNNNSKPQLIHFVPRSSSANTNCKIQKLKLNIVKKAANPSQLQQDQNSNRTTNQSMITIIEKKSLKIVPIRQLQQPDRSINSSVIYSIPQKNGLLSVQNKRANNISSLV</sequence>
<feature type="region of interest" description="Disordered" evidence="2">
    <location>
        <begin position="291"/>
        <end position="340"/>
    </location>
</feature>
<feature type="compositionally biased region" description="Polar residues" evidence="2">
    <location>
        <begin position="312"/>
        <end position="332"/>
    </location>
</feature>
<gene>
    <name evidence="3" type="primary">Contig5832.g6254</name>
    <name evidence="3" type="ORF">STYLEM_678</name>
</gene>